<evidence type="ECO:0008006" key="3">
    <source>
        <dbReference type="Google" id="ProtNLM"/>
    </source>
</evidence>
<dbReference type="Proteomes" id="UP000826656">
    <property type="component" value="Unassembled WGS sequence"/>
</dbReference>
<protein>
    <recommendedName>
        <fullName evidence="3">Retrotransposon Copia-like N-terminal domain-containing protein</fullName>
    </recommendedName>
</protein>
<dbReference type="PANTHER" id="PTHR34222:SF82">
    <property type="entry name" value="CCHC-TYPE DOMAIN-CONTAINING PROTEIN"/>
    <property type="match status" value="1"/>
</dbReference>
<organism evidence="1 2">
    <name type="scientific">Solanum tuberosum</name>
    <name type="common">Potato</name>
    <dbReference type="NCBI Taxonomy" id="4113"/>
    <lineage>
        <taxon>Eukaryota</taxon>
        <taxon>Viridiplantae</taxon>
        <taxon>Streptophyta</taxon>
        <taxon>Embryophyta</taxon>
        <taxon>Tracheophyta</taxon>
        <taxon>Spermatophyta</taxon>
        <taxon>Magnoliopsida</taxon>
        <taxon>eudicotyledons</taxon>
        <taxon>Gunneridae</taxon>
        <taxon>Pentapetalae</taxon>
        <taxon>asterids</taxon>
        <taxon>lamiids</taxon>
        <taxon>Solanales</taxon>
        <taxon>Solanaceae</taxon>
        <taxon>Solanoideae</taxon>
        <taxon>Solaneae</taxon>
        <taxon>Solanum</taxon>
    </lineage>
</organism>
<name>A0ABQ7V627_SOLTU</name>
<evidence type="ECO:0000313" key="2">
    <source>
        <dbReference type="Proteomes" id="UP000826656"/>
    </source>
</evidence>
<comment type="caution">
    <text evidence="1">The sequence shown here is derived from an EMBL/GenBank/DDBJ whole genome shotgun (WGS) entry which is preliminary data.</text>
</comment>
<dbReference type="PANTHER" id="PTHR34222">
    <property type="entry name" value="GAG_PRE-INTEGRS DOMAIN-CONTAINING PROTEIN"/>
    <property type="match status" value="1"/>
</dbReference>
<dbReference type="EMBL" id="JAIVGD010000015">
    <property type="protein sequence ID" value="KAH0759528.1"/>
    <property type="molecule type" value="Genomic_DNA"/>
</dbReference>
<gene>
    <name evidence="1" type="ORF">KY290_023021</name>
</gene>
<reference evidence="1 2" key="1">
    <citation type="journal article" date="2021" name="bioRxiv">
        <title>Chromosome-scale and haplotype-resolved genome assembly of a tetraploid potato cultivar.</title>
        <authorList>
            <person name="Sun H."/>
            <person name="Jiao W.-B."/>
            <person name="Krause K."/>
            <person name="Campoy J.A."/>
            <person name="Goel M."/>
            <person name="Folz-Donahue K."/>
            <person name="Kukat C."/>
            <person name="Huettel B."/>
            <person name="Schneeberger K."/>
        </authorList>
    </citation>
    <scope>NUCLEOTIDE SEQUENCE [LARGE SCALE GENOMIC DNA]</scope>
    <source>
        <strain evidence="1">SolTubOtavaFocal</strain>
        <tissue evidence="1">Leaves</tissue>
    </source>
</reference>
<sequence>MAPKIPTSSEQGKVIVIDAHHPLYLQACDTPGSSLVSIQLTGSKTYFLWSRSMKIGLLVLSWIMMISVSRELLSGIVYASSALQVWNDLKERFDKCRSQIMMMDHTPSVNKAYSLVMAEECQRILGKANIAGSEASSNSMIPNSGQLSDAMAFFSSNKGYPTSSGSGSTSVSNYRSQKPQNNSNLYCDYCNRKGHTRAICFRLHGYLAN</sequence>
<accession>A0ABQ7V627</accession>
<proteinExistence type="predicted"/>
<evidence type="ECO:0000313" key="1">
    <source>
        <dbReference type="EMBL" id="KAH0759528.1"/>
    </source>
</evidence>
<keyword evidence="2" id="KW-1185">Reference proteome</keyword>